<comment type="caution">
    <text evidence="8">The sequence shown here is derived from an EMBL/GenBank/DDBJ whole genome shotgun (WGS) entry which is preliminary data.</text>
</comment>
<dbReference type="Gene3D" id="3.90.25.10">
    <property type="entry name" value="UDP-galactose 4-epimerase, domain 1"/>
    <property type="match status" value="1"/>
</dbReference>
<dbReference type="STRING" id="1797794.A3H40_04240"/>
<organism evidence="8 9">
    <name type="scientific">Candidatus Daviesbacteria bacterium RIFCSPLOWO2_02_FULL_38_15</name>
    <dbReference type="NCBI Taxonomy" id="1797794"/>
    <lineage>
        <taxon>Bacteria</taxon>
        <taxon>Candidatus Daviesiibacteriota</taxon>
    </lineage>
</organism>
<dbReference type="SUPFAM" id="SSF51735">
    <property type="entry name" value="NAD(P)-binding Rossmann-fold domains"/>
    <property type="match status" value="1"/>
</dbReference>
<dbReference type="AlphaFoldDB" id="A0A1F5N438"/>
<sequence length="341" mass="38128">MANGKKAFITGISGQDGSYLTELLLDKGYEVAGFVRRTAANEPNNIEHLKHEIKIYYGDLNWPESIALALLDFKPDEIYNLAAQSSPLASFYDPIGTMMITGVGAVQVFERAGQVVPHAKIYQASTSEMFGEPQQEPQNERTPLVPANPYAAAKAYAHHMASIARRYKNNPQFISAGILFNHESPRRGINFITRKISVAVACIKNNKREGIPLNEFGEPIVQNGKVKIGYLKAERDWGYAPDYVEAMWLILQQEKADEFVIATGEVHTVEDFCKEAFAVAGLDYKDYIVTDPKFVPPVYTGPLNGDYSKARKILGWQPKTNFKDLVRIMIHSDMAKFSATR</sequence>
<comment type="cofactor">
    <cofactor evidence="2">
        <name>NADP(+)</name>
        <dbReference type="ChEBI" id="CHEBI:58349"/>
    </cofactor>
</comment>
<evidence type="ECO:0000256" key="3">
    <source>
        <dbReference type="ARBA" id="ARBA00009263"/>
    </source>
</evidence>
<evidence type="ECO:0000256" key="4">
    <source>
        <dbReference type="ARBA" id="ARBA00011989"/>
    </source>
</evidence>
<keyword evidence="5" id="KW-0456">Lyase</keyword>
<dbReference type="Pfam" id="PF16363">
    <property type="entry name" value="GDP_Man_Dehyd"/>
    <property type="match status" value="1"/>
</dbReference>
<proteinExistence type="inferred from homology"/>
<name>A0A1F5N438_9BACT</name>
<gene>
    <name evidence="8" type="ORF">A3H40_04240</name>
</gene>
<dbReference type="EMBL" id="MFDV01000008">
    <property type="protein sequence ID" value="OGE72426.1"/>
    <property type="molecule type" value="Genomic_DNA"/>
</dbReference>
<dbReference type="PANTHER" id="PTHR43715">
    <property type="entry name" value="GDP-MANNOSE 4,6-DEHYDRATASE"/>
    <property type="match status" value="1"/>
</dbReference>
<dbReference type="InterPro" id="IPR036291">
    <property type="entry name" value="NAD(P)-bd_dom_sf"/>
</dbReference>
<dbReference type="InterPro" id="IPR016040">
    <property type="entry name" value="NAD(P)-bd_dom"/>
</dbReference>
<dbReference type="FunFam" id="3.40.50.720:FF:000924">
    <property type="entry name" value="GDP-mannose 4,6 dehydratase"/>
    <property type="match status" value="1"/>
</dbReference>
<protein>
    <recommendedName>
        <fullName evidence="4">GDP-mannose 4,6-dehydratase</fullName>
        <ecNumber evidence="4">4.2.1.47</ecNumber>
    </recommendedName>
</protein>
<evidence type="ECO:0000256" key="5">
    <source>
        <dbReference type="ARBA" id="ARBA00023239"/>
    </source>
</evidence>
<dbReference type="CDD" id="cd05260">
    <property type="entry name" value="GDP_MD_SDR_e"/>
    <property type="match status" value="1"/>
</dbReference>
<evidence type="ECO:0000259" key="7">
    <source>
        <dbReference type="Pfam" id="PF16363"/>
    </source>
</evidence>
<dbReference type="InterPro" id="IPR006368">
    <property type="entry name" value="GDP_Man_deHydtase"/>
</dbReference>
<comment type="catalytic activity">
    <reaction evidence="1">
        <text>GDP-alpha-D-mannose = GDP-4-dehydro-alpha-D-rhamnose + H2O</text>
        <dbReference type="Rhea" id="RHEA:23820"/>
        <dbReference type="ChEBI" id="CHEBI:15377"/>
        <dbReference type="ChEBI" id="CHEBI:57527"/>
        <dbReference type="ChEBI" id="CHEBI:57964"/>
        <dbReference type="EC" id="4.2.1.47"/>
    </reaction>
</comment>
<reference evidence="8 9" key="1">
    <citation type="journal article" date="2016" name="Nat. Commun.">
        <title>Thousands of microbial genomes shed light on interconnected biogeochemical processes in an aquifer system.</title>
        <authorList>
            <person name="Anantharaman K."/>
            <person name="Brown C.T."/>
            <person name="Hug L.A."/>
            <person name="Sharon I."/>
            <person name="Castelle C.J."/>
            <person name="Probst A.J."/>
            <person name="Thomas B.C."/>
            <person name="Singh A."/>
            <person name="Wilkins M.J."/>
            <person name="Karaoz U."/>
            <person name="Brodie E.L."/>
            <person name="Williams K.H."/>
            <person name="Hubbard S.S."/>
            <person name="Banfield J.F."/>
        </authorList>
    </citation>
    <scope>NUCLEOTIDE SEQUENCE [LARGE SCALE GENOMIC DNA]</scope>
</reference>
<dbReference type="Proteomes" id="UP000177057">
    <property type="component" value="Unassembled WGS sequence"/>
</dbReference>
<feature type="domain" description="NAD(P)-binding" evidence="7">
    <location>
        <begin position="8"/>
        <end position="329"/>
    </location>
</feature>
<evidence type="ECO:0000256" key="6">
    <source>
        <dbReference type="ARBA" id="ARBA00059383"/>
    </source>
</evidence>
<evidence type="ECO:0000313" key="9">
    <source>
        <dbReference type="Proteomes" id="UP000177057"/>
    </source>
</evidence>
<dbReference type="Gene3D" id="3.40.50.720">
    <property type="entry name" value="NAD(P)-binding Rossmann-like Domain"/>
    <property type="match status" value="1"/>
</dbReference>
<dbReference type="PANTHER" id="PTHR43715:SF1">
    <property type="entry name" value="GDP-MANNOSE 4,6 DEHYDRATASE"/>
    <property type="match status" value="1"/>
</dbReference>
<accession>A0A1F5N438</accession>
<dbReference type="EC" id="4.2.1.47" evidence="4"/>
<evidence type="ECO:0000256" key="1">
    <source>
        <dbReference type="ARBA" id="ARBA00000188"/>
    </source>
</evidence>
<dbReference type="GO" id="GO:0042351">
    <property type="term" value="P:'de novo' GDP-L-fucose biosynthetic process"/>
    <property type="evidence" value="ECO:0007669"/>
    <property type="project" value="TreeGrafter"/>
</dbReference>
<comment type="function">
    <text evidence="6">Catalyzes the conversion of GDP-D-mannose to GDP-4-dehydro-6-deoxy-D-mannose.</text>
</comment>
<evidence type="ECO:0000313" key="8">
    <source>
        <dbReference type="EMBL" id="OGE72426.1"/>
    </source>
</evidence>
<comment type="similarity">
    <text evidence="3">Belongs to the NAD(P)-dependent epimerase/dehydratase family. GDP-mannose 4,6-dehydratase subfamily.</text>
</comment>
<dbReference type="GO" id="GO:0008446">
    <property type="term" value="F:GDP-mannose 4,6-dehydratase activity"/>
    <property type="evidence" value="ECO:0007669"/>
    <property type="project" value="UniProtKB-EC"/>
</dbReference>
<evidence type="ECO:0000256" key="2">
    <source>
        <dbReference type="ARBA" id="ARBA00001937"/>
    </source>
</evidence>